<dbReference type="RefSeq" id="WP_317562977.1">
    <property type="nucleotide sequence ID" value="NZ_JAWLJX010000001.1"/>
</dbReference>
<gene>
    <name evidence="2" type="ORF">R3P96_01980</name>
</gene>
<name>A0ABU4B7D3_9NOCA</name>
<dbReference type="EMBL" id="JAWLJX010000001">
    <property type="protein sequence ID" value="MDV6260100.1"/>
    <property type="molecule type" value="Genomic_DNA"/>
</dbReference>
<organism evidence="2 3">
    <name type="scientific">Rhodococcoides yunnanense</name>
    <dbReference type="NCBI Taxonomy" id="278209"/>
    <lineage>
        <taxon>Bacteria</taxon>
        <taxon>Bacillati</taxon>
        <taxon>Actinomycetota</taxon>
        <taxon>Actinomycetes</taxon>
        <taxon>Mycobacteriales</taxon>
        <taxon>Nocardiaceae</taxon>
        <taxon>Rhodococcoides</taxon>
    </lineage>
</organism>
<comment type="caution">
    <text evidence="2">The sequence shown here is derived from an EMBL/GenBank/DDBJ whole genome shotgun (WGS) entry which is preliminary data.</text>
</comment>
<sequence length="47" mass="5151">MTDTPIHDALQKFLELDTGGGDRHSDAKAKASPAKVPVRAPSRHRRD</sequence>
<evidence type="ECO:0000256" key="1">
    <source>
        <dbReference type="SAM" id="MobiDB-lite"/>
    </source>
</evidence>
<feature type="compositionally biased region" description="Basic and acidic residues" evidence="1">
    <location>
        <begin position="20"/>
        <end position="29"/>
    </location>
</feature>
<dbReference type="Proteomes" id="UP001185755">
    <property type="component" value="Unassembled WGS sequence"/>
</dbReference>
<evidence type="ECO:0000313" key="2">
    <source>
        <dbReference type="EMBL" id="MDV6260100.1"/>
    </source>
</evidence>
<feature type="compositionally biased region" description="Low complexity" evidence="1">
    <location>
        <begin position="30"/>
        <end position="40"/>
    </location>
</feature>
<keyword evidence="3" id="KW-1185">Reference proteome</keyword>
<protein>
    <submittedName>
        <fullName evidence="2">Uncharacterized protein</fullName>
    </submittedName>
</protein>
<evidence type="ECO:0000313" key="3">
    <source>
        <dbReference type="Proteomes" id="UP001185755"/>
    </source>
</evidence>
<accession>A0ABU4B7D3</accession>
<feature type="region of interest" description="Disordered" evidence="1">
    <location>
        <begin position="15"/>
        <end position="47"/>
    </location>
</feature>
<proteinExistence type="predicted"/>
<reference evidence="2 3" key="1">
    <citation type="submission" date="2023-10" db="EMBL/GenBank/DDBJ databases">
        <title>Development of a sustainable strategy for remediation of hydrocarbon-contaminated territories based on the waste exchange concept.</title>
        <authorList>
            <person name="Krivoruchko A."/>
        </authorList>
    </citation>
    <scope>NUCLEOTIDE SEQUENCE [LARGE SCALE GENOMIC DNA]</scope>
    <source>
        <strain evidence="2 3">IEGM 1323</strain>
    </source>
</reference>